<dbReference type="Proteomes" id="UP000034739">
    <property type="component" value="Unassembled WGS sequence"/>
</dbReference>
<evidence type="ECO:0000256" key="1">
    <source>
        <dbReference type="SAM" id="Phobius"/>
    </source>
</evidence>
<name>A0A0G1TZH7_9BACT</name>
<accession>A0A0G1TZH7</accession>
<dbReference type="AlphaFoldDB" id="A0A0G1TZH7"/>
<comment type="caution">
    <text evidence="2">The sequence shown here is derived from an EMBL/GenBank/DDBJ whole genome shotgun (WGS) entry which is preliminary data.</text>
</comment>
<evidence type="ECO:0000313" key="3">
    <source>
        <dbReference type="Proteomes" id="UP000034739"/>
    </source>
</evidence>
<keyword evidence="1" id="KW-1133">Transmembrane helix</keyword>
<sequence length="259" mass="29219">MKLEENSPSITSDISISKSDGIDTPKKPLVRTTFVLCVLLFISLLGFSYFYLQAQSLKRQLDRIAAMPTPQPNYTYIEKPTPTMLVQNEINSSRQTVNLSVPKYLDSPQEKETYTISFDKVSSNTVYSITSDSFPKLIISDGTYEFSIQIPKEGQSNTFDKIPITELIRTNQFGNVTRIFNPSSLDESNLIRYFYVTDYSTNCTQWQPKPAACSSLQIYWNDKSQQNKQIGAYISCKSDASQALCDKLIATLGIGLENQ</sequence>
<proteinExistence type="predicted"/>
<keyword evidence="1" id="KW-0472">Membrane</keyword>
<dbReference type="EMBL" id="LCOY01000035">
    <property type="protein sequence ID" value="KKU87189.1"/>
    <property type="molecule type" value="Genomic_DNA"/>
</dbReference>
<protein>
    <submittedName>
        <fullName evidence="2">Uncharacterized protein</fullName>
    </submittedName>
</protein>
<organism evidence="2 3">
    <name type="scientific">Candidatus Gottesmanbacteria bacterium GW2011_GWA2_47_9</name>
    <dbReference type="NCBI Taxonomy" id="1618445"/>
    <lineage>
        <taxon>Bacteria</taxon>
        <taxon>Candidatus Gottesmaniibacteriota</taxon>
    </lineage>
</organism>
<keyword evidence="1" id="KW-0812">Transmembrane</keyword>
<feature type="transmembrane region" description="Helical" evidence="1">
    <location>
        <begin position="33"/>
        <end position="52"/>
    </location>
</feature>
<evidence type="ECO:0000313" key="2">
    <source>
        <dbReference type="EMBL" id="KKU87189.1"/>
    </source>
</evidence>
<reference evidence="2 3" key="1">
    <citation type="journal article" date="2015" name="Nature">
        <title>rRNA introns, odd ribosomes, and small enigmatic genomes across a large radiation of phyla.</title>
        <authorList>
            <person name="Brown C.T."/>
            <person name="Hug L.A."/>
            <person name="Thomas B.C."/>
            <person name="Sharon I."/>
            <person name="Castelle C.J."/>
            <person name="Singh A."/>
            <person name="Wilkins M.J."/>
            <person name="Williams K.H."/>
            <person name="Banfield J.F."/>
        </authorList>
    </citation>
    <scope>NUCLEOTIDE SEQUENCE [LARGE SCALE GENOMIC DNA]</scope>
</reference>
<gene>
    <name evidence="2" type="ORF">UY16_C0035G0003</name>
</gene>